<keyword evidence="4 6" id="KW-1133">Transmembrane helix</keyword>
<feature type="transmembrane region" description="Helical" evidence="6">
    <location>
        <begin position="86"/>
        <end position="107"/>
    </location>
</feature>
<dbReference type="OrthoDB" id="9786665at2"/>
<dbReference type="GO" id="GO:0022857">
    <property type="term" value="F:transmembrane transporter activity"/>
    <property type="evidence" value="ECO:0007669"/>
    <property type="project" value="InterPro"/>
</dbReference>
<evidence type="ECO:0000256" key="4">
    <source>
        <dbReference type="ARBA" id="ARBA00022989"/>
    </source>
</evidence>
<dbReference type="PANTHER" id="PTHR43702">
    <property type="entry name" value="L-FUCOSE-PROTON SYMPORTER"/>
    <property type="match status" value="1"/>
</dbReference>
<dbReference type="Gene3D" id="1.20.1250.20">
    <property type="entry name" value="MFS general substrate transporter like domains"/>
    <property type="match status" value="3"/>
</dbReference>
<evidence type="ECO:0000256" key="3">
    <source>
        <dbReference type="ARBA" id="ARBA00022692"/>
    </source>
</evidence>
<dbReference type="EMBL" id="JRFA01000014">
    <property type="protein sequence ID" value="KGN74450.1"/>
    <property type="molecule type" value="Genomic_DNA"/>
</dbReference>
<feature type="transmembrane region" description="Helical" evidence="6">
    <location>
        <begin position="441"/>
        <end position="461"/>
    </location>
</feature>
<evidence type="ECO:0000313" key="7">
    <source>
        <dbReference type="EMBL" id="KGN74450.1"/>
    </source>
</evidence>
<dbReference type="Proteomes" id="UP000030103">
    <property type="component" value="Unassembled WGS sequence"/>
</dbReference>
<dbReference type="SUPFAM" id="SSF103473">
    <property type="entry name" value="MFS general substrate transporter"/>
    <property type="match status" value="1"/>
</dbReference>
<dbReference type="Pfam" id="PF07690">
    <property type="entry name" value="MFS_1"/>
    <property type="match status" value="1"/>
</dbReference>
<sequence>MNGVKQQQPNYLVPFIIMVVLMSLIGLITNLNQQFQGPMQAAYLLMGGSWTNTLTVLLTFSFFLAYLIMGPSTSRYIDKNGYKKSLIFGLIILIAAFGLFELSAYVFDKFDLPNFQASIDEAKSILALKGDGTASDIEAMKSLAATTGNFQVELTGKTQEFKSLLYLKDITIPVAYYIFLFAAFVAGTALTYLQAVVNPYLVACDVTGTSPVQRQSIAGTGNSAMTTVGPLIVAYLIFSGKEGLDINITSLYIPILVLIVLTGIIIFVLKGIHLPNIAAAEKKENEVLEKSVWSFSHLALGVVAIFVYVGVEVAVGANINLYAIDQGFMLKVAAKMATLYWGGLLVGRFISSFLSRVSANIQLIIASIGAGILVLIAMITNNPWVLVGVGLFHSIMWPAIFSLAIDKLGKYTSKGTGVLMMGVVGGAVLPLLQGLTADMMGWQWTWIIVVVGEAYLLYYAMAGYKVKQLP</sequence>
<proteinExistence type="predicted"/>
<dbReference type="InterPro" id="IPR036259">
    <property type="entry name" value="MFS_trans_sf"/>
</dbReference>
<evidence type="ECO:0000256" key="2">
    <source>
        <dbReference type="ARBA" id="ARBA00022475"/>
    </source>
</evidence>
<feature type="transmembrane region" description="Helical" evidence="6">
    <location>
        <begin position="217"/>
        <end position="238"/>
    </location>
</feature>
<accession>A0A0A2EAF5</accession>
<keyword evidence="2" id="KW-1003">Cell membrane</keyword>
<reference evidence="7 8" key="1">
    <citation type="submission" date="2014-09" db="EMBL/GenBank/DDBJ databases">
        <title>Draft Genome Sequence of Porphyromonas macacae COT-192_OH2859.</title>
        <authorList>
            <person name="Wallis C."/>
            <person name="Deusch O."/>
            <person name="O'Flynn C."/>
            <person name="Davis I."/>
            <person name="Horsfall A."/>
            <person name="Kirkwood N."/>
            <person name="Harris S."/>
            <person name="Eisen J.A."/>
            <person name="Coil D.A."/>
            <person name="Darling A.E."/>
            <person name="Jospin G."/>
            <person name="Alexiev A."/>
        </authorList>
    </citation>
    <scope>NUCLEOTIDE SEQUENCE [LARGE SCALE GENOMIC DNA]</scope>
    <source>
        <strain evidence="8">COT-192 OH2859</strain>
    </source>
</reference>
<dbReference type="GO" id="GO:0005886">
    <property type="term" value="C:plasma membrane"/>
    <property type="evidence" value="ECO:0007669"/>
    <property type="project" value="UniProtKB-SubCell"/>
</dbReference>
<dbReference type="RefSeq" id="WP_036850507.1">
    <property type="nucleotide sequence ID" value="NZ_JASBZX010000008.1"/>
</dbReference>
<feature type="transmembrane region" description="Helical" evidence="6">
    <location>
        <begin position="43"/>
        <end position="66"/>
    </location>
</feature>
<dbReference type="STRING" id="28115.HQ47_05255"/>
<comment type="caution">
    <text evidence="7">The sequence shown here is derived from an EMBL/GenBank/DDBJ whole genome shotgun (WGS) entry which is preliminary data.</text>
</comment>
<dbReference type="AlphaFoldDB" id="A0A0A2EAF5"/>
<comment type="subcellular location">
    <subcellularLocation>
        <location evidence="1">Cell inner membrane</location>
        <topology evidence="1">Multi-pass membrane protein</topology>
    </subcellularLocation>
</comment>
<feature type="transmembrane region" description="Helical" evidence="6">
    <location>
        <begin position="417"/>
        <end position="435"/>
    </location>
</feature>
<dbReference type="InterPro" id="IPR011701">
    <property type="entry name" value="MFS"/>
</dbReference>
<feature type="transmembrane region" description="Helical" evidence="6">
    <location>
        <begin position="328"/>
        <end position="347"/>
    </location>
</feature>
<evidence type="ECO:0000256" key="5">
    <source>
        <dbReference type="ARBA" id="ARBA00023136"/>
    </source>
</evidence>
<evidence type="ECO:0000256" key="1">
    <source>
        <dbReference type="ARBA" id="ARBA00004429"/>
    </source>
</evidence>
<dbReference type="eggNOG" id="COG0738">
    <property type="taxonomic scope" value="Bacteria"/>
</dbReference>
<evidence type="ECO:0000256" key="6">
    <source>
        <dbReference type="SAM" id="Phobius"/>
    </source>
</evidence>
<feature type="transmembrane region" description="Helical" evidence="6">
    <location>
        <begin position="174"/>
        <end position="197"/>
    </location>
</feature>
<keyword evidence="8" id="KW-1185">Reference proteome</keyword>
<feature type="transmembrane region" description="Helical" evidence="6">
    <location>
        <begin position="250"/>
        <end position="272"/>
    </location>
</feature>
<keyword evidence="7" id="KW-0813">Transport</keyword>
<keyword evidence="5 6" id="KW-0472">Membrane</keyword>
<keyword evidence="3 6" id="KW-0812">Transmembrane</keyword>
<dbReference type="PANTHER" id="PTHR43702:SF3">
    <property type="entry name" value="PROTEIN TSGA"/>
    <property type="match status" value="1"/>
</dbReference>
<feature type="transmembrane region" description="Helical" evidence="6">
    <location>
        <begin position="12"/>
        <end position="31"/>
    </location>
</feature>
<keyword evidence="7" id="KW-0762">Sugar transport</keyword>
<dbReference type="InterPro" id="IPR050375">
    <property type="entry name" value="MFS_TsgA-like"/>
</dbReference>
<name>A0A0A2EAF5_9PORP</name>
<organism evidence="7 8">
    <name type="scientific">Porphyromonas macacae</name>
    <dbReference type="NCBI Taxonomy" id="28115"/>
    <lineage>
        <taxon>Bacteria</taxon>
        <taxon>Pseudomonadati</taxon>
        <taxon>Bacteroidota</taxon>
        <taxon>Bacteroidia</taxon>
        <taxon>Bacteroidales</taxon>
        <taxon>Porphyromonadaceae</taxon>
        <taxon>Porphyromonas</taxon>
    </lineage>
</organism>
<evidence type="ECO:0000313" key="8">
    <source>
        <dbReference type="Proteomes" id="UP000030103"/>
    </source>
</evidence>
<feature type="transmembrane region" description="Helical" evidence="6">
    <location>
        <begin position="359"/>
        <end position="379"/>
    </location>
</feature>
<protein>
    <submittedName>
        <fullName evidence="7">Glucose transporter</fullName>
    </submittedName>
</protein>
<feature type="transmembrane region" description="Helical" evidence="6">
    <location>
        <begin position="292"/>
        <end position="316"/>
    </location>
</feature>
<feature type="transmembrane region" description="Helical" evidence="6">
    <location>
        <begin position="385"/>
        <end position="405"/>
    </location>
</feature>
<gene>
    <name evidence="7" type="ORF">HQ47_05255</name>
</gene>